<evidence type="ECO:0000313" key="2">
    <source>
        <dbReference type="EMBL" id="KAG7575310.1"/>
    </source>
</evidence>
<accession>A0A8K0JRH8</accession>
<proteinExistence type="predicted"/>
<feature type="region of interest" description="Disordered" evidence="1">
    <location>
        <begin position="1"/>
        <end position="71"/>
    </location>
</feature>
<dbReference type="Proteomes" id="UP000812966">
    <property type="component" value="Unassembled WGS sequence"/>
</dbReference>
<comment type="caution">
    <text evidence="2">The sequence shown here is derived from an EMBL/GenBank/DDBJ whole genome shotgun (WGS) entry which is preliminary data.</text>
</comment>
<evidence type="ECO:0000256" key="1">
    <source>
        <dbReference type="SAM" id="MobiDB-lite"/>
    </source>
</evidence>
<keyword evidence="3" id="KW-1185">Reference proteome</keyword>
<feature type="compositionally biased region" description="Low complexity" evidence="1">
    <location>
        <begin position="27"/>
        <end position="40"/>
    </location>
</feature>
<dbReference type="AlphaFoldDB" id="A0A8K0JRH8"/>
<organism evidence="2 3">
    <name type="scientific">Filobasidium floriforme</name>
    <dbReference type="NCBI Taxonomy" id="5210"/>
    <lineage>
        <taxon>Eukaryota</taxon>
        <taxon>Fungi</taxon>
        <taxon>Dikarya</taxon>
        <taxon>Basidiomycota</taxon>
        <taxon>Agaricomycotina</taxon>
        <taxon>Tremellomycetes</taxon>
        <taxon>Filobasidiales</taxon>
        <taxon>Filobasidiaceae</taxon>
        <taxon>Filobasidium</taxon>
    </lineage>
</organism>
<evidence type="ECO:0000313" key="3">
    <source>
        <dbReference type="Proteomes" id="UP000812966"/>
    </source>
</evidence>
<gene>
    <name evidence="2" type="ORF">FFLO_00474</name>
</gene>
<protein>
    <submittedName>
        <fullName evidence="2">Uncharacterized protein</fullName>
    </submittedName>
</protein>
<feature type="compositionally biased region" description="Polar residues" evidence="1">
    <location>
        <begin position="14"/>
        <end position="26"/>
    </location>
</feature>
<sequence length="217" mass="22737">MSSIRLTDAPAESMSHNANATEPTNGAASTRSASVASTNSIRSVTPSEANAEVGTSQDSSQGGGDLPRNPVEAALTENGYFECGWDKVPFGLQVVVAESADPITAARNQMMTPVSGKVSKGAHETVDALDQKLSLDSRVIVLGAGMAYVRRDTADFILVAATAPGAVYLMYLNKSISKHAYTVFKKGLLDDSSPDDMDLHVALEILRAACDASQTEA</sequence>
<reference evidence="2" key="1">
    <citation type="submission" date="2020-04" db="EMBL/GenBank/DDBJ databases">
        <title>Analysis of mating type loci in Filobasidium floriforme.</title>
        <authorList>
            <person name="Nowrousian M."/>
        </authorList>
    </citation>
    <scope>NUCLEOTIDE SEQUENCE</scope>
    <source>
        <strain evidence="2">CBS 6242</strain>
    </source>
</reference>
<name>A0A8K0JRH8_9TREE</name>
<dbReference type="EMBL" id="JABELV010000005">
    <property type="protein sequence ID" value="KAG7575310.1"/>
    <property type="molecule type" value="Genomic_DNA"/>
</dbReference>